<proteinExistence type="predicted"/>
<gene>
    <name evidence="1" type="ORF">METZ01_LOCUS39814</name>
</gene>
<reference evidence="1" key="1">
    <citation type="submission" date="2018-05" db="EMBL/GenBank/DDBJ databases">
        <authorList>
            <person name="Lanie J.A."/>
            <person name="Ng W.-L."/>
            <person name="Kazmierczak K.M."/>
            <person name="Andrzejewski T.M."/>
            <person name="Davidsen T.M."/>
            <person name="Wayne K.J."/>
            <person name="Tettelin H."/>
            <person name="Glass J.I."/>
            <person name="Rusch D."/>
            <person name="Podicherti R."/>
            <person name="Tsui H.-C.T."/>
            <person name="Winkler M.E."/>
        </authorList>
    </citation>
    <scope>NUCLEOTIDE SEQUENCE</scope>
</reference>
<accession>A0A381R5Z1</accession>
<dbReference type="EMBL" id="UINC01001705">
    <property type="protein sequence ID" value="SUZ86960.1"/>
    <property type="molecule type" value="Genomic_DNA"/>
</dbReference>
<protein>
    <submittedName>
        <fullName evidence="1">Uncharacterized protein</fullName>
    </submittedName>
</protein>
<organism evidence="1">
    <name type="scientific">marine metagenome</name>
    <dbReference type="NCBI Taxonomy" id="408172"/>
    <lineage>
        <taxon>unclassified sequences</taxon>
        <taxon>metagenomes</taxon>
        <taxon>ecological metagenomes</taxon>
    </lineage>
</organism>
<name>A0A381R5Z1_9ZZZZ</name>
<sequence>MKGYLARLQRFANFARTGRKIGPGQDLVVGDDM</sequence>
<evidence type="ECO:0000313" key="1">
    <source>
        <dbReference type="EMBL" id="SUZ86960.1"/>
    </source>
</evidence>
<dbReference type="AlphaFoldDB" id="A0A381R5Z1"/>